<accession>A0AAD6PTZ4</accession>
<name>A0AAD6PTZ4_9ROSI</name>
<evidence type="ECO:0000313" key="2">
    <source>
        <dbReference type="EMBL" id="KAJ6967702.1"/>
    </source>
</evidence>
<dbReference type="EMBL" id="JAQIZT010000016">
    <property type="protein sequence ID" value="KAJ6967702.1"/>
    <property type="molecule type" value="Genomic_DNA"/>
</dbReference>
<keyword evidence="3" id="KW-1185">Reference proteome</keyword>
<feature type="transmembrane region" description="Helical" evidence="1">
    <location>
        <begin position="31"/>
        <end position="50"/>
    </location>
</feature>
<dbReference type="Proteomes" id="UP001164929">
    <property type="component" value="Chromosome 16"/>
</dbReference>
<dbReference type="GO" id="GO:0050793">
    <property type="term" value="P:regulation of developmental process"/>
    <property type="evidence" value="ECO:0007669"/>
    <property type="project" value="InterPro"/>
</dbReference>
<reference evidence="2 3" key="1">
    <citation type="journal article" date="2023" name="Mol. Ecol. Resour.">
        <title>Chromosome-level genome assembly of a triploid poplar Populus alba 'Berolinensis'.</title>
        <authorList>
            <person name="Chen S."/>
            <person name="Yu Y."/>
            <person name="Wang X."/>
            <person name="Wang S."/>
            <person name="Zhang T."/>
            <person name="Zhou Y."/>
            <person name="He R."/>
            <person name="Meng N."/>
            <person name="Wang Y."/>
            <person name="Liu W."/>
            <person name="Liu Z."/>
            <person name="Liu J."/>
            <person name="Guo Q."/>
            <person name="Huang H."/>
            <person name="Sederoff R.R."/>
            <person name="Wang G."/>
            <person name="Qu G."/>
            <person name="Chen S."/>
        </authorList>
    </citation>
    <scope>NUCLEOTIDE SEQUENCE [LARGE SCALE GENOMIC DNA]</scope>
    <source>
        <strain evidence="2">SC-2020</strain>
    </source>
</reference>
<organism evidence="2 3">
    <name type="scientific">Populus alba x Populus x berolinensis</name>
    <dbReference type="NCBI Taxonomy" id="444605"/>
    <lineage>
        <taxon>Eukaryota</taxon>
        <taxon>Viridiplantae</taxon>
        <taxon>Streptophyta</taxon>
        <taxon>Embryophyta</taxon>
        <taxon>Tracheophyta</taxon>
        <taxon>Spermatophyta</taxon>
        <taxon>Magnoliopsida</taxon>
        <taxon>eudicotyledons</taxon>
        <taxon>Gunneridae</taxon>
        <taxon>Pentapetalae</taxon>
        <taxon>rosids</taxon>
        <taxon>fabids</taxon>
        <taxon>Malpighiales</taxon>
        <taxon>Salicaceae</taxon>
        <taxon>Saliceae</taxon>
        <taxon>Populus</taxon>
    </lineage>
</organism>
<dbReference type="PANTHER" id="PTHR34663:SF21">
    <property type="entry name" value="PROTEIN, PUTATIVE-RELATED"/>
    <property type="match status" value="1"/>
</dbReference>
<gene>
    <name evidence="2" type="ORF">NC653_035814</name>
</gene>
<dbReference type="GO" id="GO:0045087">
    <property type="term" value="P:innate immune response"/>
    <property type="evidence" value="ECO:0007669"/>
    <property type="project" value="InterPro"/>
</dbReference>
<dbReference type="AlphaFoldDB" id="A0AAD6PTZ4"/>
<keyword evidence="1" id="KW-1133">Transmembrane helix</keyword>
<evidence type="ECO:0000313" key="3">
    <source>
        <dbReference type="Proteomes" id="UP001164929"/>
    </source>
</evidence>
<protein>
    <submittedName>
        <fullName evidence="2">Uncharacterized protein</fullName>
    </submittedName>
</protein>
<keyword evidence="1" id="KW-0472">Membrane</keyword>
<sequence>MGSPSIPHYLTLFLHHQSISSSPSLLNMATMLKSLSFFVILLIVNSLFFMETTEARPFNTMKSRNSAASRAIESFFDGLSLGEIKQSGPTPGVGNGFTNSKTLGGIKDGPSPCCGNKGSIFGYWMNRPIIWICRRSIDALADALDEFTGSVLVCHESRLISRKSEILVEEDGTLAVFPETFEEHKDELQSDIKAEEPWSPTFQLAKGKIILDVGSAVRTQLFCRILESQHGQAGQVS</sequence>
<dbReference type="PANTHER" id="PTHR34663">
    <property type="entry name" value="OS06G0637400 PROTEIN"/>
    <property type="match status" value="1"/>
</dbReference>
<dbReference type="InterPro" id="IPR044700">
    <property type="entry name" value="PIP2/PIPL1"/>
</dbReference>
<proteinExistence type="predicted"/>
<keyword evidence="1" id="KW-0812">Transmembrane</keyword>
<evidence type="ECO:0000256" key="1">
    <source>
        <dbReference type="SAM" id="Phobius"/>
    </source>
</evidence>
<comment type="caution">
    <text evidence="2">The sequence shown here is derived from an EMBL/GenBank/DDBJ whole genome shotgun (WGS) entry which is preliminary data.</text>
</comment>